<evidence type="ECO:0000256" key="6">
    <source>
        <dbReference type="ARBA" id="ARBA00023326"/>
    </source>
</evidence>
<dbReference type="PANTHER" id="PTHR31297">
    <property type="entry name" value="GLUCAN ENDO-1,6-BETA-GLUCOSIDASE B"/>
    <property type="match status" value="1"/>
</dbReference>
<keyword evidence="2 7" id="KW-0378">Hydrolase</keyword>
<keyword evidence="6" id="KW-0624">Polysaccharide degradation</keyword>
<evidence type="ECO:0000256" key="7">
    <source>
        <dbReference type="RuleBase" id="RU361153"/>
    </source>
</evidence>
<sequence>MPGDADRPREPEAPSGPRQAAGKRRLPLWLVPVLLLAVPLLVLAGFTLGGSNDGGQSRLPGFVGAEGRELVLDGAPTRLKAVNFSNFYHRNLKGSELLDSPHHSEQDFARVKELGFNSVRFAFDGDWYVDDPKVFMEWLDRNVAWARQHQVKLILDLHTPIGGFWLDPTSDAVSFDLWSQPRLQDQNADLWRVIAERYKDEPVIAAYDLLNEPVTTDATGQQWKDLAQKLVAAVRSVDRNHLLVVGGIYGVNGRYGTAGIDPHFLVDDTNVVYDLHFYEPIKYTHQYASWVEGPIQDGGRYPDPGVILPTGQRTLLPQSTVATPPLDAGSSDWKVYDSGLIPLTDKSAVAAMPVVTAKGGMRGTAYFDTLVVTEHGPDGKQLREVVRDELNAETILDWHEWTSGGDPNQAAGFAREPAGNGDNGSLSISNAAGSQTIAGWSNDEHLFKVVPGNQYRITGFMRGQDVAPEGAGTNIGFHLDVYAETPGAPGGGFLERGREYLAHELAKRTKFGADHNVPMSVLEFGLVRQAFEMEGKGGSQWVADMVGLFEANNLSYSYWEYHGAQMGLYLSSSGPPTEPNMALQDVLVRELP</sequence>
<name>F0M266_PSEPM</name>
<dbReference type="eggNOG" id="COG2730">
    <property type="taxonomic scope" value="Bacteria"/>
</dbReference>
<dbReference type="GO" id="GO:0009986">
    <property type="term" value="C:cell surface"/>
    <property type="evidence" value="ECO:0007669"/>
    <property type="project" value="TreeGrafter"/>
</dbReference>
<evidence type="ECO:0000256" key="8">
    <source>
        <dbReference type="SAM" id="MobiDB-lite"/>
    </source>
</evidence>
<dbReference type="AlphaFoldDB" id="F0M266"/>
<dbReference type="SUPFAM" id="SSF51445">
    <property type="entry name" value="(Trans)glycosidases"/>
    <property type="match status" value="1"/>
</dbReference>
<comment type="similarity">
    <text evidence="1 7">Belongs to the glycosyl hydrolase 5 (cellulase A) family.</text>
</comment>
<reference evidence="11 12" key="1">
    <citation type="journal article" date="2011" name="Stand. Genomic Sci.">
        <title>Complete genome sequence of Arthrobacter phenanthrenivorans type strain (Sphe3).</title>
        <authorList>
            <person name="Kallimanis A."/>
            <person name="Labutti K.M."/>
            <person name="Lapidus A."/>
            <person name="Clum A."/>
            <person name="Lykidis A."/>
            <person name="Mavromatis K."/>
            <person name="Pagani I."/>
            <person name="Liolios K."/>
            <person name="Ivanova N."/>
            <person name="Goodwin L."/>
            <person name="Pitluck S."/>
            <person name="Chen A."/>
            <person name="Palaniappan K."/>
            <person name="Markowitz V."/>
            <person name="Bristow J."/>
            <person name="Velentzas A.D."/>
            <person name="Perisynakis A."/>
            <person name="Ouzounis C.C."/>
            <person name="Kyrpides N.C."/>
            <person name="Koukkou A.I."/>
            <person name="Drainas C."/>
        </authorList>
    </citation>
    <scope>NUCLEOTIDE SEQUENCE [LARGE SCALE GENOMIC DNA]</scope>
    <source>
        <strain evidence="12">DSM 18606 / JCM 16027 / LMG 23796 / Sphe3</strain>
    </source>
</reference>
<dbReference type="GO" id="GO:0008422">
    <property type="term" value="F:beta-glucosidase activity"/>
    <property type="evidence" value="ECO:0007669"/>
    <property type="project" value="TreeGrafter"/>
</dbReference>
<feature type="domain" description="Glycoside hydrolase family 5" evidence="10">
    <location>
        <begin position="91"/>
        <end position="288"/>
    </location>
</feature>
<evidence type="ECO:0000259" key="10">
    <source>
        <dbReference type="Pfam" id="PF00150"/>
    </source>
</evidence>
<dbReference type="GO" id="GO:0030245">
    <property type="term" value="P:cellulose catabolic process"/>
    <property type="evidence" value="ECO:0007669"/>
    <property type="project" value="UniProtKB-KW"/>
</dbReference>
<evidence type="ECO:0000256" key="2">
    <source>
        <dbReference type="ARBA" id="ARBA00022801"/>
    </source>
</evidence>
<keyword evidence="9" id="KW-0812">Transmembrane</keyword>
<dbReference type="EMBL" id="CP002379">
    <property type="protein sequence ID" value="ADX74269.1"/>
    <property type="molecule type" value="Genomic_DNA"/>
</dbReference>
<accession>F0M266</accession>
<gene>
    <name evidence="11" type="ordered locus">Asphe3_31610</name>
</gene>
<keyword evidence="4" id="KW-0119">Carbohydrate metabolism</keyword>
<evidence type="ECO:0000256" key="9">
    <source>
        <dbReference type="SAM" id="Phobius"/>
    </source>
</evidence>
<dbReference type="HOGENOM" id="CLU_444720_0_0_11"/>
<dbReference type="InterPro" id="IPR017853">
    <property type="entry name" value="GH"/>
</dbReference>
<dbReference type="Pfam" id="PF00150">
    <property type="entry name" value="Cellulase"/>
    <property type="match status" value="1"/>
</dbReference>
<organism evidence="11 12">
    <name type="scientific">Pseudarthrobacter phenanthrenivorans (strain DSM 18606 / JCM 16027 / LMG 23796 / Sphe3)</name>
    <name type="common">Arthrobacter phenanthrenivorans</name>
    <dbReference type="NCBI Taxonomy" id="930171"/>
    <lineage>
        <taxon>Bacteria</taxon>
        <taxon>Bacillati</taxon>
        <taxon>Actinomycetota</taxon>
        <taxon>Actinomycetes</taxon>
        <taxon>Micrococcales</taxon>
        <taxon>Micrococcaceae</taxon>
        <taxon>Pseudarthrobacter</taxon>
    </lineage>
</organism>
<evidence type="ECO:0000256" key="3">
    <source>
        <dbReference type="ARBA" id="ARBA00023001"/>
    </source>
</evidence>
<dbReference type="InterPro" id="IPR050386">
    <property type="entry name" value="Glycosyl_hydrolase_5"/>
</dbReference>
<dbReference type="Proteomes" id="UP000008639">
    <property type="component" value="Chromosome"/>
</dbReference>
<proteinExistence type="inferred from homology"/>
<dbReference type="STRING" id="930171.Asphe3_31610"/>
<dbReference type="PANTHER" id="PTHR31297:SF41">
    <property type="entry name" value="ENDOGLUCANASE, PUTATIVE (AFU_ORTHOLOGUE AFUA_5G01830)-RELATED"/>
    <property type="match status" value="1"/>
</dbReference>
<dbReference type="KEGG" id="apn:Asphe3_31610"/>
<evidence type="ECO:0000313" key="11">
    <source>
        <dbReference type="EMBL" id="ADX74269.1"/>
    </source>
</evidence>
<evidence type="ECO:0000256" key="5">
    <source>
        <dbReference type="ARBA" id="ARBA00023295"/>
    </source>
</evidence>
<feature type="transmembrane region" description="Helical" evidence="9">
    <location>
        <begin position="28"/>
        <end position="48"/>
    </location>
</feature>
<keyword evidence="5 7" id="KW-0326">Glycosidase</keyword>
<feature type="compositionally biased region" description="Basic and acidic residues" evidence="8">
    <location>
        <begin position="1"/>
        <end position="12"/>
    </location>
</feature>
<evidence type="ECO:0000256" key="4">
    <source>
        <dbReference type="ARBA" id="ARBA00023277"/>
    </source>
</evidence>
<dbReference type="GO" id="GO:0005576">
    <property type="term" value="C:extracellular region"/>
    <property type="evidence" value="ECO:0007669"/>
    <property type="project" value="TreeGrafter"/>
</dbReference>
<dbReference type="Gene3D" id="3.20.20.80">
    <property type="entry name" value="Glycosidases"/>
    <property type="match status" value="2"/>
</dbReference>
<evidence type="ECO:0000313" key="12">
    <source>
        <dbReference type="Proteomes" id="UP000008639"/>
    </source>
</evidence>
<dbReference type="RefSeq" id="WP_013602159.1">
    <property type="nucleotide sequence ID" value="NC_015145.1"/>
</dbReference>
<dbReference type="InterPro" id="IPR001547">
    <property type="entry name" value="Glyco_hydro_5"/>
</dbReference>
<keyword evidence="3" id="KW-0136">Cellulose degradation</keyword>
<protein>
    <submittedName>
        <fullName evidence="11">Endoglucanase</fullName>
    </submittedName>
</protein>
<keyword evidence="9" id="KW-0472">Membrane</keyword>
<feature type="region of interest" description="Disordered" evidence="8">
    <location>
        <begin position="1"/>
        <end position="21"/>
    </location>
</feature>
<keyword evidence="9" id="KW-1133">Transmembrane helix</keyword>
<evidence type="ECO:0000256" key="1">
    <source>
        <dbReference type="ARBA" id="ARBA00005641"/>
    </source>
</evidence>
<dbReference type="OrthoDB" id="4771662at2"/>